<dbReference type="Proteomes" id="UP000265520">
    <property type="component" value="Unassembled WGS sequence"/>
</dbReference>
<organism evidence="1 2">
    <name type="scientific">Trifolium medium</name>
    <dbReference type="NCBI Taxonomy" id="97028"/>
    <lineage>
        <taxon>Eukaryota</taxon>
        <taxon>Viridiplantae</taxon>
        <taxon>Streptophyta</taxon>
        <taxon>Embryophyta</taxon>
        <taxon>Tracheophyta</taxon>
        <taxon>Spermatophyta</taxon>
        <taxon>Magnoliopsida</taxon>
        <taxon>eudicotyledons</taxon>
        <taxon>Gunneridae</taxon>
        <taxon>Pentapetalae</taxon>
        <taxon>rosids</taxon>
        <taxon>fabids</taxon>
        <taxon>Fabales</taxon>
        <taxon>Fabaceae</taxon>
        <taxon>Papilionoideae</taxon>
        <taxon>50 kb inversion clade</taxon>
        <taxon>NPAAA clade</taxon>
        <taxon>Hologalegina</taxon>
        <taxon>IRL clade</taxon>
        <taxon>Trifolieae</taxon>
        <taxon>Trifolium</taxon>
    </lineage>
</organism>
<proteinExistence type="predicted"/>
<reference evidence="1 2" key="1">
    <citation type="journal article" date="2018" name="Front. Plant Sci.">
        <title>Red Clover (Trifolium pratense) and Zigzag Clover (T. medium) - A Picture of Genomic Similarities and Differences.</title>
        <authorList>
            <person name="Dluhosova J."/>
            <person name="Istvanek J."/>
            <person name="Nedelnik J."/>
            <person name="Repkova J."/>
        </authorList>
    </citation>
    <scope>NUCLEOTIDE SEQUENCE [LARGE SCALE GENOMIC DNA]</scope>
    <source>
        <strain evidence="2">cv. 10/8</strain>
        <tissue evidence="1">Leaf</tissue>
    </source>
</reference>
<accession>A0A392UB63</accession>
<feature type="non-terminal residue" evidence="1">
    <location>
        <position position="1"/>
    </location>
</feature>
<dbReference type="EMBL" id="LXQA010768547">
    <property type="protein sequence ID" value="MCI70087.1"/>
    <property type="molecule type" value="Genomic_DNA"/>
</dbReference>
<name>A0A392UB63_9FABA</name>
<comment type="caution">
    <text evidence="1">The sequence shown here is derived from an EMBL/GenBank/DDBJ whole genome shotgun (WGS) entry which is preliminary data.</text>
</comment>
<evidence type="ECO:0000313" key="1">
    <source>
        <dbReference type="EMBL" id="MCI70087.1"/>
    </source>
</evidence>
<sequence>ASGAYRAYDEHHRGTMIVLFPVCVVLVRPSYYDGKHRGAMDG</sequence>
<evidence type="ECO:0000313" key="2">
    <source>
        <dbReference type="Proteomes" id="UP000265520"/>
    </source>
</evidence>
<protein>
    <submittedName>
        <fullName evidence="1">Uncharacterized protein</fullName>
    </submittedName>
</protein>
<dbReference type="AlphaFoldDB" id="A0A392UB63"/>
<keyword evidence="2" id="KW-1185">Reference proteome</keyword>